<dbReference type="OrthoDB" id="5484014at2"/>
<feature type="signal peptide" evidence="1">
    <location>
        <begin position="1"/>
        <end position="18"/>
    </location>
</feature>
<dbReference type="EMBL" id="RAWK01000431">
    <property type="protein sequence ID" value="RKH52823.1"/>
    <property type="molecule type" value="Genomic_DNA"/>
</dbReference>
<name>A0A3A8P910_9BACT</name>
<dbReference type="RefSeq" id="WP_120560516.1">
    <property type="nucleotide sequence ID" value="NZ_RAWK01000431.1"/>
</dbReference>
<keyword evidence="3" id="KW-1185">Reference proteome</keyword>
<evidence type="ECO:0008006" key="4">
    <source>
        <dbReference type="Google" id="ProtNLM"/>
    </source>
</evidence>
<dbReference type="InterPro" id="IPR016024">
    <property type="entry name" value="ARM-type_fold"/>
</dbReference>
<organism evidence="2 3">
    <name type="scientific">Corallococcus aberystwythensis</name>
    <dbReference type="NCBI Taxonomy" id="2316722"/>
    <lineage>
        <taxon>Bacteria</taxon>
        <taxon>Pseudomonadati</taxon>
        <taxon>Myxococcota</taxon>
        <taxon>Myxococcia</taxon>
        <taxon>Myxococcales</taxon>
        <taxon>Cystobacterineae</taxon>
        <taxon>Myxococcaceae</taxon>
        <taxon>Corallococcus</taxon>
    </lineage>
</organism>
<dbReference type="Proteomes" id="UP000267003">
    <property type="component" value="Unassembled WGS sequence"/>
</dbReference>
<evidence type="ECO:0000313" key="2">
    <source>
        <dbReference type="EMBL" id="RKH52823.1"/>
    </source>
</evidence>
<protein>
    <recommendedName>
        <fullName evidence="4">HEAT repeat domain-containing protein</fullName>
    </recommendedName>
</protein>
<reference evidence="3" key="1">
    <citation type="submission" date="2018-09" db="EMBL/GenBank/DDBJ databases">
        <authorList>
            <person name="Livingstone P.G."/>
            <person name="Whitworth D.E."/>
        </authorList>
    </citation>
    <scope>NUCLEOTIDE SEQUENCE [LARGE SCALE GENOMIC DNA]</scope>
    <source>
        <strain evidence="3">AB050A</strain>
    </source>
</reference>
<evidence type="ECO:0000256" key="1">
    <source>
        <dbReference type="SAM" id="SignalP"/>
    </source>
</evidence>
<accession>A0A3A8P910</accession>
<keyword evidence="1" id="KW-0732">Signal</keyword>
<evidence type="ECO:0000313" key="3">
    <source>
        <dbReference type="Proteomes" id="UP000267003"/>
    </source>
</evidence>
<gene>
    <name evidence="2" type="ORF">D7W81_39630</name>
</gene>
<dbReference type="InterPro" id="IPR004155">
    <property type="entry name" value="PBS_lyase_HEAT"/>
</dbReference>
<dbReference type="InterPro" id="IPR011989">
    <property type="entry name" value="ARM-like"/>
</dbReference>
<proteinExistence type="predicted"/>
<comment type="caution">
    <text evidence="2">The sequence shown here is derived from an EMBL/GenBank/DDBJ whole genome shotgun (WGS) entry which is preliminary data.</text>
</comment>
<feature type="chain" id="PRO_5017444205" description="HEAT repeat domain-containing protein" evidence="1">
    <location>
        <begin position="19"/>
        <end position="530"/>
    </location>
</feature>
<dbReference type="AlphaFoldDB" id="A0A3A8P910"/>
<dbReference type="Pfam" id="PF13646">
    <property type="entry name" value="HEAT_2"/>
    <property type="match status" value="1"/>
</dbReference>
<dbReference type="SMART" id="SM00567">
    <property type="entry name" value="EZ_HEAT"/>
    <property type="match status" value="5"/>
</dbReference>
<sequence length="530" mass="55783">MSRLLLLVLLLAASPSRAGTVASECWASCRRHVEDPSLRARTCGACVTGGRVDSWVASLGAGGAPAQLALESALKDGSWRVRWAAVRAGARSRGLTERRALADWIMDTSPDADLGACLTAVRAAADAGRSTADFLREAGARGPAAAARVWAKRDAVRQSLALEMYSQEPSVRLPALLHLATFQGRSATRVVLDVVASRPVAGDAVMAELLFAVAERQRASVGRMLLMEAKPPDEAVINRLFAVYSRELDALRPELGSGDVQHRRTAVATLRRYGPLAKRELEGALGDDDGRVRELAARGLAESAGKPLRDMALQGVKDAESAEAARPWLGAMAREKGCFAFLRDVAEGRNARTPEVQGEAVARLGDCTEGPPPTRRLAPFLASNVAPVRAGAVRALGSLPRNGDAMALAAKALEDGAPEVVVAALDVLSAYRQPSRGDEAAGLLASDHPVVRAAAARALEFVGRAVHVRVLAERLRGDPVADVRVAVARTLSSLGGPHAVAALSEAAAHDADTHVKHVSAEGLRRLGFGR</sequence>
<dbReference type="Gene3D" id="1.25.10.10">
    <property type="entry name" value="Leucine-rich Repeat Variant"/>
    <property type="match status" value="2"/>
</dbReference>
<dbReference type="SUPFAM" id="SSF48371">
    <property type="entry name" value="ARM repeat"/>
    <property type="match status" value="2"/>
</dbReference>